<dbReference type="PANTHER" id="PTHR16222:SF12">
    <property type="entry name" value="ADP-RIBOSYLGLYCOHYDROLASE-RELATED"/>
    <property type="match status" value="1"/>
</dbReference>
<dbReference type="InterPro" id="IPR005502">
    <property type="entry name" value="Ribosyl_crysJ1"/>
</dbReference>
<feature type="compositionally biased region" description="Basic and acidic residues" evidence="8">
    <location>
        <begin position="689"/>
        <end position="701"/>
    </location>
</feature>
<keyword evidence="4" id="KW-0548">Nucleotidyltransferase</keyword>
<dbReference type="SUPFAM" id="SSF101478">
    <property type="entry name" value="ADP-ribosylglycohydrolase"/>
    <property type="match status" value="1"/>
</dbReference>
<dbReference type="Pfam" id="PF03747">
    <property type="entry name" value="ADP_ribosyl_GH"/>
    <property type="match status" value="1"/>
</dbReference>
<feature type="region of interest" description="Disordered" evidence="8">
    <location>
        <begin position="215"/>
        <end position="244"/>
    </location>
</feature>
<evidence type="ECO:0000256" key="7">
    <source>
        <dbReference type="RuleBase" id="RU361228"/>
    </source>
</evidence>
<dbReference type="GO" id="GO:0106274">
    <property type="term" value="F:NAD+-protein-arginine ADP-ribosyltransferase activity"/>
    <property type="evidence" value="ECO:0007669"/>
    <property type="project" value="UniProtKB-EC"/>
</dbReference>
<comment type="catalytic activity">
    <reaction evidence="5 7">
        <text>L-arginyl-[protein] + NAD(+) = N(omega)-(ADP-D-ribosyl)-L-arginyl-[protein] + nicotinamide + H(+)</text>
        <dbReference type="Rhea" id="RHEA:19149"/>
        <dbReference type="Rhea" id="RHEA-COMP:10532"/>
        <dbReference type="Rhea" id="RHEA-COMP:15087"/>
        <dbReference type="ChEBI" id="CHEBI:15378"/>
        <dbReference type="ChEBI" id="CHEBI:17154"/>
        <dbReference type="ChEBI" id="CHEBI:29965"/>
        <dbReference type="ChEBI" id="CHEBI:57540"/>
        <dbReference type="ChEBI" id="CHEBI:142554"/>
        <dbReference type="EC" id="2.4.2.31"/>
    </reaction>
</comment>
<proteinExistence type="inferred from homology"/>
<keyword evidence="7" id="KW-0520">NAD</keyword>
<keyword evidence="6" id="KW-0460">Magnesium</keyword>
<dbReference type="InterPro" id="IPR036705">
    <property type="entry name" value="Ribosyl_crysJ1_sf"/>
</dbReference>
<keyword evidence="7" id="KW-0521">NADP</keyword>
<evidence type="ECO:0000313" key="10">
    <source>
        <dbReference type="Proteomes" id="UP000663852"/>
    </source>
</evidence>
<feature type="binding site" evidence="6">
    <location>
        <position position="581"/>
    </location>
    <ligand>
        <name>Mg(2+)</name>
        <dbReference type="ChEBI" id="CHEBI:18420"/>
        <label>1</label>
    </ligand>
</feature>
<dbReference type="PANTHER" id="PTHR16222">
    <property type="entry name" value="ADP-RIBOSYLGLYCOHYDROLASE"/>
    <property type="match status" value="1"/>
</dbReference>
<dbReference type="Gene3D" id="1.10.4080.10">
    <property type="entry name" value="ADP-ribosylation/Crystallin J1"/>
    <property type="match status" value="1"/>
</dbReference>
<evidence type="ECO:0000256" key="2">
    <source>
        <dbReference type="ARBA" id="ARBA00022676"/>
    </source>
</evidence>
<feature type="region of interest" description="Disordered" evidence="8">
    <location>
        <begin position="655"/>
        <end position="761"/>
    </location>
</feature>
<feature type="binding site" evidence="6">
    <location>
        <position position="346"/>
    </location>
    <ligand>
        <name>Mg(2+)</name>
        <dbReference type="ChEBI" id="CHEBI:18420"/>
        <label>1</label>
    </ligand>
</feature>
<dbReference type="Proteomes" id="UP000663852">
    <property type="component" value="Unassembled WGS sequence"/>
</dbReference>
<dbReference type="InterPro" id="IPR000768">
    <property type="entry name" value="ART"/>
</dbReference>
<evidence type="ECO:0000256" key="5">
    <source>
        <dbReference type="ARBA" id="ARBA00047597"/>
    </source>
</evidence>
<evidence type="ECO:0000256" key="1">
    <source>
        <dbReference type="ARBA" id="ARBA00009558"/>
    </source>
</evidence>
<feature type="compositionally biased region" description="Polar residues" evidence="8">
    <location>
        <begin position="733"/>
        <end position="761"/>
    </location>
</feature>
<comment type="similarity">
    <text evidence="1 7">Belongs to the Arg-specific ADP-ribosyltransferase family.</text>
</comment>
<feature type="binding site" evidence="6">
    <location>
        <position position="345"/>
    </location>
    <ligand>
        <name>Mg(2+)</name>
        <dbReference type="ChEBI" id="CHEBI:18420"/>
        <label>1</label>
    </ligand>
</feature>
<evidence type="ECO:0000256" key="4">
    <source>
        <dbReference type="ARBA" id="ARBA00022695"/>
    </source>
</evidence>
<dbReference type="AlphaFoldDB" id="A0A815LXD7"/>
<dbReference type="InterPro" id="IPR050792">
    <property type="entry name" value="ADP-ribosylglycohydrolase"/>
</dbReference>
<gene>
    <name evidence="9" type="ORF">EDS130_LOCUS37139</name>
</gene>
<protein>
    <recommendedName>
        <fullName evidence="7">NAD(P)(+)--arginine ADP-ribosyltransferase</fullName>
        <ecNumber evidence="7">2.4.2.31</ecNumber>
    </recommendedName>
    <alternativeName>
        <fullName evidence="7">Mono(ADP-ribosyl)transferase</fullName>
    </alternativeName>
</protein>
<sequence length="761" mass="86744">MERFFDAEHEPFQQRSLLPDLNNDQILSLEQACDLFKRPIKKIDSMIKSAKKNSSNVKHNLSIDEAAAIYLFTMEQTEAKHTVYSQLNQALRSEDNIHLEPWYHYFRLLSMALEKLPPTKCVVYRGVRTDVWEQYEQEHVYWRGFSSCSKTQKSIEKLLGKKGTRILFEIHCNNGKSIGQLSCLDKNDEVILMPNIYLRVLRRINQQNGVHVIRLQEESDSYNSDSTPTKQPSMTNQPHTEKQCSGVHSAGAFRAEHPWLDRQFHSSKGSRSIVKPDELQARMDNPPADIDGEIYNRIRGSIVAMSLGDALGAHVEFRPREFLVQNPVKHLKGGGTWGLEKGQFTDDTSMALCLACSLIVRHGFVPYDQLVRYKWWYKDGYMSSTGVCFDIGAATRQSITEFERRQKKFAVEYGISPDELDFLSDHELLEKFDVYCSEYGVAGNGALMRLAPVPLFFYNYPEYAVEFSGRSGMITHGDRKAYDACRYYGALIVAALQRESKDELLSANFYREHITWFNNMRLCEEIEEIMQGSYKGKSGYEEGIRGKGYIVNALEAALWAFYNDKGSFKKGALAAVNLGDDTDTTAAIYGQLAGAYYGFHELPEKWTSEVYANKFLKCVSKWITYEGNNWRPERPFVTSLRSPFSQANDFVTTRRSENADADVMSHPTPDTEVLREPPKAPHKPKRSRRTSEEKSNRDLAQEKILVSNDASESVTPRRSHGKSRPETGRSKSVRCSQSRSLSQMNNDRPVSASKPNKSGAK</sequence>
<dbReference type="EC" id="2.4.2.31" evidence="7"/>
<comment type="caution">
    <text evidence="9">The sequence shown here is derived from an EMBL/GenBank/DDBJ whole genome shotgun (WGS) entry which is preliminary data.</text>
</comment>
<feature type="binding site" evidence="6">
    <location>
        <position position="584"/>
    </location>
    <ligand>
        <name>Mg(2+)</name>
        <dbReference type="ChEBI" id="CHEBI:18420"/>
        <label>1</label>
    </ligand>
</feature>
<dbReference type="OrthoDB" id="9997096at2759"/>
<name>A0A815LXD7_ADIRI</name>
<evidence type="ECO:0000256" key="6">
    <source>
        <dbReference type="PIRSR" id="PIRSR605502-1"/>
    </source>
</evidence>
<dbReference type="PROSITE" id="PS51996">
    <property type="entry name" value="TR_MART"/>
    <property type="match status" value="1"/>
</dbReference>
<feature type="binding site" evidence="6">
    <location>
        <position position="583"/>
    </location>
    <ligand>
        <name>Mg(2+)</name>
        <dbReference type="ChEBI" id="CHEBI:18420"/>
        <label>1</label>
    </ligand>
</feature>
<feature type="binding site" evidence="6">
    <location>
        <position position="347"/>
    </location>
    <ligand>
        <name>Mg(2+)</name>
        <dbReference type="ChEBI" id="CHEBI:18420"/>
        <label>1</label>
    </ligand>
</feature>
<feature type="compositionally biased region" description="Polar residues" evidence="8">
    <location>
        <begin position="221"/>
        <end position="238"/>
    </location>
</feature>
<organism evidence="9 10">
    <name type="scientific">Adineta ricciae</name>
    <name type="common">Rotifer</name>
    <dbReference type="NCBI Taxonomy" id="249248"/>
    <lineage>
        <taxon>Eukaryota</taxon>
        <taxon>Metazoa</taxon>
        <taxon>Spiralia</taxon>
        <taxon>Gnathifera</taxon>
        <taxon>Rotifera</taxon>
        <taxon>Eurotatoria</taxon>
        <taxon>Bdelloidea</taxon>
        <taxon>Adinetida</taxon>
        <taxon>Adinetidae</taxon>
        <taxon>Adineta</taxon>
    </lineage>
</organism>
<dbReference type="Pfam" id="PF01129">
    <property type="entry name" value="ART"/>
    <property type="match status" value="1"/>
</dbReference>
<evidence type="ECO:0000256" key="8">
    <source>
        <dbReference type="SAM" id="MobiDB-lite"/>
    </source>
</evidence>
<reference evidence="9" key="1">
    <citation type="submission" date="2021-02" db="EMBL/GenBank/DDBJ databases">
        <authorList>
            <person name="Nowell W R."/>
        </authorList>
    </citation>
    <scope>NUCLEOTIDE SEQUENCE</scope>
</reference>
<comment type="cofactor">
    <cofactor evidence="6">
        <name>Mg(2+)</name>
        <dbReference type="ChEBI" id="CHEBI:18420"/>
    </cofactor>
    <text evidence="6">Binds 2 magnesium ions per subunit.</text>
</comment>
<dbReference type="GO" id="GO:0016779">
    <property type="term" value="F:nucleotidyltransferase activity"/>
    <property type="evidence" value="ECO:0007669"/>
    <property type="project" value="UniProtKB-KW"/>
</dbReference>
<evidence type="ECO:0000313" key="9">
    <source>
        <dbReference type="EMBL" id="CAF1416627.1"/>
    </source>
</evidence>
<keyword evidence="2 7" id="KW-0328">Glycosyltransferase</keyword>
<dbReference type="SUPFAM" id="SSF56399">
    <property type="entry name" value="ADP-ribosylation"/>
    <property type="match status" value="1"/>
</dbReference>
<accession>A0A815LXD7</accession>
<evidence type="ECO:0000256" key="3">
    <source>
        <dbReference type="ARBA" id="ARBA00022679"/>
    </source>
</evidence>
<dbReference type="GO" id="GO:0046872">
    <property type="term" value="F:metal ion binding"/>
    <property type="evidence" value="ECO:0007669"/>
    <property type="project" value="UniProtKB-KW"/>
</dbReference>
<dbReference type="EMBL" id="CAJNOJ010000360">
    <property type="protein sequence ID" value="CAF1416627.1"/>
    <property type="molecule type" value="Genomic_DNA"/>
</dbReference>
<keyword evidence="6" id="KW-0479">Metal-binding</keyword>
<keyword evidence="3 7" id="KW-0808">Transferase</keyword>
<dbReference type="Gene3D" id="3.90.176.10">
    <property type="entry name" value="Toxin ADP-ribosyltransferase, Chain A, domain 1"/>
    <property type="match status" value="1"/>
</dbReference>